<feature type="chain" id="PRO_5010258773" evidence="2">
    <location>
        <begin position="23"/>
        <end position="263"/>
    </location>
</feature>
<accession>A0A1S2LRP3</accession>
<evidence type="ECO:0000256" key="2">
    <source>
        <dbReference type="SAM" id="SignalP"/>
    </source>
</evidence>
<proteinExistence type="predicted"/>
<keyword evidence="1" id="KW-0472">Membrane</keyword>
<keyword evidence="2" id="KW-0732">Signal</keyword>
<keyword evidence="1" id="KW-0812">Transmembrane</keyword>
<reference evidence="3 4" key="1">
    <citation type="submission" date="2016-10" db="EMBL/GenBank/DDBJ databases">
        <title>Draft genome sequences of four alkaliphilic bacteria belonging to the Anaerobacillus genus.</title>
        <authorList>
            <person name="Bassil N.M."/>
            <person name="Lloyd J.R."/>
        </authorList>
    </citation>
    <scope>NUCLEOTIDE SEQUENCE [LARGE SCALE GENOMIC DNA]</scope>
    <source>
        <strain evidence="3 4">DSM 18345</strain>
    </source>
</reference>
<keyword evidence="1" id="KW-1133">Transmembrane helix</keyword>
<dbReference type="Pfam" id="PF09577">
    <property type="entry name" value="Spore_YpjB"/>
    <property type="match status" value="1"/>
</dbReference>
<name>A0A1S2LRP3_9BACI</name>
<dbReference type="NCBIfam" id="TIGR02878">
    <property type="entry name" value="spore_ypjB"/>
    <property type="match status" value="1"/>
</dbReference>
<feature type="transmembrane region" description="Helical" evidence="1">
    <location>
        <begin position="228"/>
        <end position="248"/>
    </location>
</feature>
<evidence type="ECO:0000313" key="3">
    <source>
        <dbReference type="EMBL" id="OIJ14793.1"/>
    </source>
</evidence>
<protein>
    <submittedName>
        <fullName evidence="3">Sporulation protein YpjB</fullName>
    </submittedName>
</protein>
<dbReference type="EMBL" id="MLQR01000016">
    <property type="protein sequence ID" value="OIJ14793.1"/>
    <property type="molecule type" value="Genomic_DNA"/>
</dbReference>
<gene>
    <name evidence="3" type="ORF">BKP37_07390</name>
</gene>
<organism evidence="3 4">
    <name type="scientific">Anaerobacillus alkalilacustris</name>
    <dbReference type="NCBI Taxonomy" id="393763"/>
    <lineage>
        <taxon>Bacteria</taxon>
        <taxon>Bacillati</taxon>
        <taxon>Bacillota</taxon>
        <taxon>Bacilli</taxon>
        <taxon>Bacillales</taxon>
        <taxon>Bacillaceae</taxon>
        <taxon>Anaerobacillus</taxon>
    </lineage>
</organism>
<feature type="signal peptide" evidence="2">
    <location>
        <begin position="1"/>
        <end position="22"/>
    </location>
</feature>
<sequence>MHKRMLAFICLFFLVFSTNVHAEKDLDEKEWRNLNHTADKVLQLVKEEKYSEAKQLMDYFSKQFLAIRYDNKNLSMTQLRLITTSYEKAMGAVTSTSASHEERVVSVSEFRLVIDALVSEHHPLWKNTETQVMNYFAKMREAISSEDNNAFQHHFNGFLQRYSMIRPAIMIDLLPHQFQRIDSHVRFVERYRGTIVSDQDKSKHLKIMEEDFAKLYKGFEEDQADPSLWWVIFSVGGTILLSLSYVGYQKFKAEKNKVKMKQK</sequence>
<evidence type="ECO:0000256" key="1">
    <source>
        <dbReference type="SAM" id="Phobius"/>
    </source>
</evidence>
<dbReference type="Proteomes" id="UP000179524">
    <property type="component" value="Unassembled WGS sequence"/>
</dbReference>
<dbReference type="AlphaFoldDB" id="A0A1S2LRP3"/>
<dbReference type="OrthoDB" id="2988195at2"/>
<keyword evidence="4" id="KW-1185">Reference proteome</keyword>
<dbReference type="RefSeq" id="WP_071308961.1">
    <property type="nucleotide sequence ID" value="NZ_MLQR01000016.1"/>
</dbReference>
<dbReference type="InterPro" id="IPR014231">
    <property type="entry name" value="Spore_YpjB"/>
</dbReference>
<evidence type="ECO:0000313" key="4">
    <source>
        <dbReference type="Proteomes" id="UP000179524"/>
    </source>
</evidence>
<comment type="caution">
    <text evidence="3">The sequence shown here is derived from an EMBL/GenBank/DDBJ whole genome shotgun (WGS) entry which is preliminary data.</text>
</comment>